<organism evidence="2 3">
    <name type="scientific">Aplysia californica</name>
    <name type="common">California sea hare</name>
    <dbReference type="NCBI Taxonomy" id="6500"/>
    <lineage>
        <taxon>Eukaryota</taxon>
        <taxon>Metazoa</taxon>
        <taxon>Spiralia</taxon>
        <taxon>Lophotrochozoa</taxon>
        <taxon>Mollusca</taxon>
        <taxon>Gastropoda</taxon>
        <taxon>Heterobranchia</taxon>
        <taxon>Euthyneura</taxon>
        <taxon>Tectipleura</taxon>
        <taxon>Aplysiida</taxon>
        <taxon>Aplysioidea</taxon>
        <taxon>Aplysiidae</taxon>
        <taxon>Aplysia</taxon>
    </lineage>
</organism>
<feature type="compositionally biased region" description="Low complexity" evidence="1">
    <location>
        <begin position="918"/>
        <end position="932"/>
    </location>
</feature>
<feature type="region of interest" description="Disordered" evidence="1">
    <location>
        <begin position="325"/>
        <end position="352"/>
    </location>
</feature>
<sequence>MDLVMEVTDEENMLQEPVVVDEEEAAEEVYDDSDGAREDLEPCVLTFFPGRRKAVRGGQGGIMVLNIDPECDLDEEPTGQCTEQRPGRSAALVHHPASNQGLAKSGARRVSNVNVRRERSSSKHSSSSITPSKGSSVARMSHKKSAYKHAQPSGSDNISTLRMATESEKSIGGRKAGQSIVLNSEISSRLNVKADPQIEKTSNSGHKSARKCVTLKHVSSAVQDLSFGPLPGICSFLPGPVSFPIADSPSEKRHPVNEKEDCKKEVTGILSNRGERVEKSNRASGVKRVGRTLAARNRINSSYSIEQSSPVASGSEDVQIINAQDLSFQHKQRRGKSKQGKRTNNRSLKTGTGVERAVDCGSVTLPQKLEGSSDCFLLIRDSGGKELFDSRDYKEPLFLQVFKRGTKLLVNGGSRGESTKDSAHPDEGSGSEVSNCENVEPISSAADTVFKRELKLVLEDVMKNKSLCPRSRKSDRNVIDFSVCNELLAQRSTRSDLSDVSESDVSEFNVSVAGKRRRDSPGMGRERDNCVKRQRRSGGAVHPPGHHSVVNGGRSNSVKGNKTERRSGRCPTDSSTSILSSGDEDVDGAMEVCFQTPEKLQVNRKLEYDAKISKAKIRNGKLDEDDLPKINYFPKQKKSFEISPSDASLLEGKTAHVLLERLDVSSLGVNVATISVCGSTSSTSSASGEKDLYKVDRSKNTSPERIPMKPEKVDAQKRLSHSSLCSSSSVPCDVPSKQACVLLERASVDVWEKKTTGKEVLEWDDCSKVICGQDIDPSSNVTADEDVDSSLYVNTDNDIDASSNVNTESDNDINPSSNVKIDNCIDASSNATVDNDIDASSNATVDNEIDASSNANAGNDINASSNVNVDNCADALSNSNTDNEMDASSNANTDNDINMSSYVNLDNCIDTLSNAKTDNNINNDSSNANTDNGIHDSSIVNTDNDIDDSSVVNTDNDAELFEGTDDLAKVDMIRPLSWMPLTGDSDVRNASTSFEVAAVVHAPLCGLSDSHGPLSEKSVLEAKDGTDVDYGTHTEDNRMPAVSPSSDDYGGVLELEYELSHSETAVPGSTHITEPSA</sequence>
<dbReference type="GeneID" id="101863605"/>
<feature type="compositionally biased region" description="Polar residues" evidence="1">
    <location>
        <begin position="876"/>
        <end position="896"/>
    </location>
</feature>
<feature type="compositionally biased region" description="Low complexity" evidence="1">
    <location>
        <begin position="123"/>
        <end position="136"/>
    </location>
</feature>
<accession>A0ABM0K0H7</accession>
<name>A0ABM0K0H7_APLCA</name>
<protein>
    <submittedName>
        <fullName evidence="3">Uncharacterized protein LOC101863605</fullName>
    </submittedName>
</protein>
<reference evidence="3" key="1">
    <citation type="submission" date="2025-08" db="UniProtKB">
        <authorList>
            <consortium name="RefSeq"/>
        </authorList>
    </citation>
    <scope>IDENTIFICATION</scope>
</reference>
<feature type="region of interest" description="Disordered" evidence="1">
    <location>
        <begin position="410"/>
        <end position="436"/>
    </location>
</feature>
<feature type="compositionally biased region" description="Basic and acidic residues" evidence="1">
    <location>
        <begin position="1026"/>
        <end position="1038"/>
    </location>
</feature>
<dbReference type="Proteomes" id="UP000694888">
    <property type="component" value="Unplaced"/>
</dbReference>
<feature type="region of interest" description="Disordered" evidence="1">
    <location>
        <begin position="874"/>
        <end position="896"/>
    </location>
</feature>
<proteinExistence type="predicted"/>
<evidence type="ECO:0000313" key="3">
    <source>
        <dbReference type="RefSeq" id="XP_005105881.1"/>
    </source>
</evidence>
<feature type="region of interest" description="Disordered" evidence="1">
    <location>
        <begin position="1026"/>
        <end position="1049"/>
    </location>
</feature>
<feature type="region of interest" description="Disordered" evidence="1">
    <location>
        <begin position="918"/>
        <end position="947"/>
    </location>
</feature>
<feature type="compositionally biased region" description="Basic residues" evidence="1">
    <location>
        <begin position="330"/>
        <end position="344"/>
    </location>
</feature>
<keyword evidence="2" id="KW-1185">Reference proteome</keyword>
<dbReference type="RefSeq" id="XP_005105881.1">
    <property type="nucleotide sequence ID" value="XM_005105824.3"/>
</dbReference>
<feature type="compositionally biased region" description="Basic and acidic residues" evidence="1">
    <location>
        <begin position="417"/>
        <end position="427"/>
    </location>
</feature>
<gene>
    <name evidence="3" type="primary">LOC101863605</name>
</gene>
<feature type="region of interest" description="Disordered" evidence="1">
    <location>
        <begin position="95"/>
        <end position="159"/>
    </location>
</feature>
<evidence type="ECO:0000256" key="1">
    <source>
        <dbReference type="SAM" id="MobiDB-lite"/>
    </source>
</evidence>
<feature type="region of interest" description="Disordered" evidence="1">
    <location>
        <begin position="492"/>
        <end position="583"/>
    </location>
</feature>
<evidence type="ECO:0000313" key="2">
    <source>
        <dbReference type="Proteomes" id="UP000694888"/>
    </source>
</evidence>
<feature type="region of interest" description="Disordered" evidence="1">
    <location>
        <begin position="795"/>
        <end position="817"/>
    </location>
</feature>